<evidence type="ECO:0000313" key="1">
    <source>
        <dbReference type="EMBL" id="GFQ98213.1"/>
    </source>
</evidence>
<dbReference type="Proteomes" id="UP000887116">
    <property type="component" value="Unassembled WGS sequence"/>
</dbReference>
<reference evidence="1" key="1">
    <citation type="submission" date="2020-07" db="EMBL/GenBank/DDBJ databases">
        <title>Multicomponent nature underlies the extraordinary mechanical properties of spider dragline silk.</title>
        <authorList>
            <person name="Kono N."/>
            <person name="Nakamura H."/>
            <person name="Mori M."/>
            <person name="Yoshida Y."/>
            <person name="Ohtoshi R."/>
            <person name="Malay A.D."/>
            <person name="Moran D.A.P."/>
            <person name="Tomita M."/>
            <person name="Numata K."/>
            <person name="Arakawa K."/>
        </authorList>
    </citation>
    <scope>NUCLEOTIDE SEQUENCE</scope>
</reference>
<accession>A0A8X6G8Y2</accession>
<dbReference type="OrthoDB" id="10295912at2759"/>
<organism evidence="1 2">
    <name type="scientific">Trichonephila clavata</name>
    <name type="common">Joro spider</name>
    <name type="synonym">Nephila clavata</name>
    <dbReference type="NCBI Taxonomy" id="2740835"/>
    <lineage>
        <taxon>Eukaryota</taxon>
        <taxon>Metazoa</taxon>
        <taxon>Ecdysozoa</taxon>
        <taxon>Arthropoda</taxon>
        <taxon>Chelicerata</taxon>
        <taxon>Arachnida</taxon>
        <taxon>Araneae</taxon>
        <taxon>Araneomorphae</taxon>
        <taxon>Entelegynae</taxon>
        <taxon>Araneoidea</taxon>
        <taxon>Nephilidae</taxon>
        <taxon>Trichonephila</taxon>
    </lineage>
</organism>
<keyword evidence="2" id="KW-1185">Reference proteome</keyword>
<sequence length="84" mass="9497">MRLQSECPQMHFNLLPTKDSLKGSEKYSQGGVGDARLAISFLPGEDIITKQDLKSGQRGFQKCAKLSQDRQTRANICFVFCYHE</sequence>
<dbReference type="AlphaFoldDB" id="A0A8X6G8Y2"/>
<protein>
    <submittedName>
        <fullName evidence="1">Uncharacterized protein</fullName>
    </submittedName>
</protein>
<name>A0A8X6G8Y2_TRICU</name>
<evidence type="ECO:0000313" key="2">
    <source>
        <dbReference type="Proteomes" id="UP000887116"/>
    </source>
</evidence>
<gene>
    <name evidence="1" type="ORF">TNCT_474291</name>
</gene>
<proteinExistence type="predicted"/>
<dbReference type="EMBL" id="BMAO01034678">
    <property type="protein sequence ID" value="GFQ98213.1"/>
    <property type="molecule type" value="Genomic_DNA"/>
</dbReference>
<comment type="caution">
    <text evidence="1">The sequence shown here is derived from an EMBL/GenBank/DDBJ whole genome shotgun (WGS) entry which is preliminary data.</text>
</comment>